<protein>
    <submittedName>
        <fullName evidence="5">Hermansky-Pudlak syndrome 5 protein homolog</fullName>
    </submittedName>
</protein>
<dbReference type="InterPro" id="IPR036322">
    <property type="entry name" value="WD40_repeat_dom_sf"/>
</dbReference>
<dbReference type="RefSeq" id="XP_017786192.1">
    <property type="nucleotide sequence ID" value="XM_017930703.1"/>
</dbReference>
<dbReference type="InterPro" id="IPR056446">
    <property type="entry name" value="TPR_HPS5_insects"/>
</dbReference>
<feature type="domain" description="HPS5-like beta-propeller" evidence="2">
    <location>
        <begin position="15"/>
        <end position="216"/>
    </location>
</feature>
<dbReference type="PANTHER" id="PTHR23287">
    <property type="entry name" value="RUBY-EYE2-LIKE PROTEIN"/>
    <property type="match status" value="1"/>
</dbReference>
<evidence type="ECO:0000256" key="1">
    <source>
        <dbReference type="SAM" id="MobiDB-lite"/>
    </source>
</evidence>
<reference evidence="5" key="1">
    <citation type="submission" date="2025-08" db="UniProtKB">
        <authorList>
            <consortium name="RefSeq"/>
        </authorList>
    </citation>
    <scope>IDENTIFICATION</scope>
    <source>
        <tissue evidence="5">Whole Larva</tissue>
    </source>
</reference>
<evidence type="ECO:0000313" key="4">
    <source>
        <dbReference type="Proteomes" id="UP000695000"/>
    </source>
</evidence>
<dbReference type="Proteomes" id="UP000695000">
    <property type="component" value="Unplaced"/>
</dbReference>
<keyword evidence="4" id="KW-1185">Reference proteome</keyword>
<feature type="domain" description="HPS5 TPR" evidence="3">
    <location>
        <begin position="520"/>
        <end position="681"/>
    </location>
</feature>
<feature type="region of interest" description="Disordered" evidence="1">
    <location>
        <begin position="450"/>
        <end position="478"/>
    </location>
</feature>
<proteinExistence type="predicted"/>
<dbReference type="Pfam" id="PF23756">
    <property type="entry name" value="Beta-prop_HPS5"/>
    <property type="match status" value="1"/>
</dbReference>
<organism evidence="4 5">
    <name type="scientific">Nicrophorus vespilloides</name>
    <name type="common">Boreal carrion beetle</name>
    <dbReference type="NCBI Taxonomy" id="110193"/>
    <lineage>
        <taxon>Eukaryota</taxon>
        <taxon>Metazoa</taxon>
        <taxon>Ecdysozoa</taxon>
        <taxon>Arthropoda</taxon>
        <taxon>Hexapoda</taxon>
        <taxon>Insecta</taxon>
        <taxon>Pterygota</taxon>
        <taxon>Neoptera</taxon>
        <taxon>Endopterygota</taxon>
        <taxon>Coleoptera</taxon>
        <taxon>Polyphaga</taxon>
        <taxon>Staphyliniformia</taxon>
        <taxon>Silphidae</taxon>
        <taxon>Nicrophorinae</taxon>
        <taxon>Nicrophorus</taxon>
    </lineage>
</organism>
<dbReference type="InterPro" id="IPR015943">
    <property type="entry name" value="WD40/YVTN_repeat-like_dom_sf"/>
</dbReference>
<evidence type="ECO:0000259" key="3">
    <source>
        <dbReference type="Pfam" id="PF23757"/>
    </source>
</evidence>
<gene>
    <name evidence="5" type="primary">LOC108569234</name>
</gene>
<dbReference type="Gene3D" id="2.130.10.10">
    <property type="entry name" value="YVTN repeat-like/Quinoprotein amine dehydrogenase"/>
    <property type="match status" value="1"/>
</dbReference>
<dbReference type="GeneID" id="108569234"/>
<sequence>MSGAYFLIDFMNNDINNIIKQPLKHTQRIKYTCFNVSKNYLIFGSLSGGLYVFTRNPCEFLKLVPTKEGAISNIAIAPNEKAIAAGTEKGSVILIEHCFTDCNYKHQVYNEHKGYIITALIWNFNDLYCGDSSGKVSAISNIGSLTKTIFHNPITILMNLDSRIVQLDVYYKYLLASTETKTYLCDTDFEQYRQIGKKVRKGEFGACFYAVSPSQKVALKSKDRSIFKILKDDEIFATEENLEGVKIYCTRPGLRIWEADFNASVICTHQFKTSLHEVKSELVSIDRSKADANLKLTVSGDVHGIVNFSKIIVTDNFFITFGPNLLMIFDSEMKLIFKCKSIIKDVKVVKNYIYLWNSKDIKMMALMDLEMLLAEALNNKQFYMCAQISLKYKDELKNIKMNLSSILKDKLQGNKILSQLEPHLEKLQKQASVSNGIVTVDNGYVREGCSSHKENHSEPDEISEKAKDEPLHVEDQTEKSEDTNYVTNIIFRQYQVNKMNEKLKLPQFKELLIARSLDVILAQFKQFEEYISKLEPDDNNVSEWCYNQFVDHLKDENLLKGLDKDSLEFNYILEMFIKYNGNSSLLCSCGFPLPNAKNNQPKFYDVGCELIQKKSDIYKSVPYMYKNHIESTFTKNINLPLLVQFSDIDLFCRYSKKFTYDLWDESVRKLIKYKQKKCLNCDKAIEFDSTATISWKQFALSMIKSIGGVNTVELLKKYSKYIDNSELGVQFYQLCIFSEITGEHEKSTTFVETINGKQDQFELSLKKFLSNKHAGDLKGKDVIKPNQKCSKCDLVINSAILEHCTLVCGHQYHNICLIGDVCSICDI</sequence>
<dbReference type="PANTHER" id="PTHR23287:SF18">
    <property type="entry name" value="BLOC-2 COMPLEX MEMBER HPS5"/>
    <property type="match status" value="1"/>
</dbReference>
<dbReference type="SUPFAM" id="SSF50978">
    <property type="entry name" value="WD40 repeat-like"/>
    <property type="match status" value="1"/>
</dbReference>
<dbReference type="Pfam" id="PF23757">
    <property type="entry name" value="TPR_HPS5_insect"/>
    <property type="match status" value="1"/>
</dbReference>
<dbReference type="InterPro" id="IPR056499">
    <property type="entry name" value="Beta-prop_HPS5-like"/>
</dbReference>
<evidence type="ECO:0000259" key="2">
    <source>
        <dbReference type="Pfam" id="PF23756"/>
    </source>
</evidence>
<name>A0ABM1NH92_NICVS</name>
<accession>A0ABM1NH92</accession>
<evidence type="ECO:0000313" key="5">
    <source>
        <dbReference type="RefSeq" id="XP_017786192.1"/>
    </source>
</evidence>